<dbReference type="InterPro" id="IPR027165">
    <property type="entry name" value="CND3"/>
</dbReference>
<dbReference type="AlphaFoldDB" id="E4XFJ8"/>
<dbReference type="Gene3D" id="1.25.10.10">
    <property type="entry name" value="Leucine-rich Repeat Variant"/>
    <property type="match status" value="1"/>
</dbReference>
<dbReference type="InParanoid" id="E4XFJ8"/>
<reference evidence="11" key="1">
    <citation type="journal article" date="2010" name="Science">
        <title>Plasticity of animal genome architecture unmasked by rapid evolution of a pelagic tunicate.</title>
        <authorList>
            <person name="Denoeud F."/>
            <person name="Henriet S."/>
            <person name="Mungpakdee S."/>
            <person name="Aury J.M."/>
            <person name="Da Silva C."/>
            <person name="Brinkmann H."/>
            <person name="Mikhaleva J."/>
            <person name="Olsen L.C."/>
            <person name="Jubin C."/>
            <person name="Canestro C."/>
            <person name="Bouquet J.M."/>
            <person name="Danks G."/>
            <person name="Poulain J."/>
            <person name="Campsteijn C."/>
            <person name="Adamski M."/>
            <person name="Cross I."/>
            <person name="Yadetie F."/>
            <person name="Muffato M."/>
            <person name="Louis A."/>
            <person name="Butcher S."/>
            <person name="Tsagkogeorga G."/>
            <person name="Konrad A."/>
            <person name="Singh S."/>
            <person name="Jensen M.F."/>
            <person name="Cong E.H."/>
            <person name="Eikeseth-Otteraa H."/>
            <person name="Noel B."/>
            <person name="Anthouard V."/>
            <person name="Porcel B.M."/>
            <person name="Kachouri-Lafond R."/>
            <person name="Nishino A."/>
            <person name="Ugolini M."/>
            <person name="Chourrout P."/>
            <person name="Nishida H."/>
            <person name="Aasland R."/>
            <person name="Huzurbazar S."/>
            <person name="Westhof E."/>
            <person name="Delsuc F."/>
            <person name="Lehrach H."/>
            <person name="Reinhardt R."/>
            <person name="Weissenbach J."/>
            <person name="Roy S.W."/>
            <person name="Artiguenave F."/>
            <person name="Postlethwait J.H."/>
            <person name="Manak J.R."/>
            <person name="Thompson E.M."/>
            <person name="Jaillon O."/>
            <person name="Du Pasquier L."/>
            <person name="Boudinot P."/>
            <person name="Liberles D.A."/>
            <person name="Volff J.N."/>
            <person name="Philippe H."/>
            <person name="Lenhard B."/>
            <person name="Roest Crollius H."/>
            <person name="Wincker P."/>
            <person name="Chourrout D."/>
        </authorList>
    </citation>
    <scope>NUCLEOTIDE SEQUENCE [LARGE SCALE GENOMIC DNA]</scope>
</reference>
<dbReference type="FunCoup" id="E4XFJ8">
    <property type="interactions" value="36"/>
</dbReference>
<dbReference type="EMBL" id="FN653045">
    <property type="protein sequence ID" value="CBY24344.1"/>
    <property type="molecule type" value="Genomic_DNA"/>
</dbReference>
<feature type="compositionally biased region" description="Acidic residues" evidence="9">
    <location>
        <begin position="980"/>
        <end position="989"/>
    </location>
</feature>
<keyword evidence="6" id="KW-0226">DNA condensation</keyword>
<accession>E4XFJ8</accession>
<feature type="compositionally biased region" description="Basic residues" evidence="9">
    <location>
        <begin position="949"/>
        <end position="959"/>
    </location>
</feature>
<evidence type="ECO:0000259" key="10">
    <source>
        <dbReference type="Pfam" id="PF12719"/>
    </source>
</evidence>
<proteinExistence type="inferred from homology"/>
<gene>
    <name evidence="11" type="ORF">GSOID_T00010203001</name>
</gene>
<evidence type="ECO:0000256" key="1">
    <source>
        <dbReference type="ARBA" id="ARBA00004286"/>
    </source>
</evidence>
<feature type="compositionally biased region" description="Basic and acidic residues" evidence="9">
    <location>
        <begin position="936"/>
        <end position="948"/>
    </location>
</feature>
<feature type="compositionally biased region" description="Polar residues" evidence="9">
    <location>
        <begin position="1013"/>
        <end position="1030"/>
    </location>
</feature>
<dbReference type="Proteomes" id="UP000001307">
    <property type="component" value="Unassembled WGS sequence"/>
</dbReference>
<keyword evidence="3" id="KW-0158">Chromosome</keyword>
<dbReference type="SUPFAM" id="SSF48371">
    <property type="entry name" value="ARM repeat"/>
    <property type="match status" value="1"/>
</dbReference>
<sequence length="1054" mass="119814">MHAINDEDQENDPEIHGNSYAIEFVLEALASMMTTRSAVIRSYSCDLIGKLLVEIPQEYELTLPVISNMTESLVTRANDQSASVRLLALDALNRLQDYRNRDCPVIAQYLRTMKSDASAENRAMAVKRCSLNKETLLDTIDRCLDEDLRVRKEALKKIAGKVKHHVLTDVQVLSLLKHGLDDEPQVRDVVVNNLIPSWLTHIRKHGRKNEKGNLIDLVMSLDPSSTDGTSFETSRATIEVVFDQWESLEGLVQNYCQASERLVTCNMLPNINEENVGPAVAFTWFHFVQRAVKLGDAEAYMPQFPDFCDLIEERARMIVHIRTELEESDAYFENRQEFAGDTVRLEDHLFEIKWLIKALPFFDISLDPMNREKLKSLLQYIVVQMFPEDLQEFSESLGILVSEVARAEKQRKNDIVKELVEVLREEGSTKIDSQPADDESQPNTQITDEQLEELRNEIGEVQMRIHQLENQQRDAIEEKNFSEASRLEEAIKPHKAELQELQIRKNQTKRLPATINSQDDDSTEHRFTYCSAQKALILLNGHMSRLKTLELGLDQFVKILVVPVLMKISIGEITGDKKQPALLEEQAIKCLGLICSLNLSTAKEYFAILVVIAQNEANNVGAMARQAAIQSVIDLALIYDHELTKDLDTTQLESILQSTANESTWGDTAINATTVVVDGPQTTCAKLLIAVLRERETDENKHAREISIDGLVSIQLAHRAPSAALQLQVLLHICSKEYHGHDMTDYQKAMMRIVLNEEAFKMLENTLRLALNHIISNQDNLVDLDGASAERILPLIFKLANPEAYHKASEERTSNHIIDIIKVPLRLVMVILEVVKDHFMTGVTWGILKLCADIDITLSLKEICDDNKFEETLPLREEIYRIYEKANEIKPLIRERHAKDAIKSLISSFDKKVQVCAAVEEHQKNKIEAAKKIEEEKEKNKQELEKEKKDKRRKSKGARKSSDKTVEEELQECVEQMTLPEEDEKDDAEASSSDAVQEVPKKKAKKTPPAKAHTSQRSKSSQSGDNSTDMESPKIIPKTRRSKRTRRKNSQENS</sequence>
<dbReference type="GO" id="GO:0000793">
    <property type="term" value="C:condensed chromosome"/>
    <property type="evidence" value="ECO:0007669"/>
    <property type="project" value="TreeGrafter"/>
</dbReference>
<feature type="compositionally biased region" description="Basic residues" evidence="9">
    <location>
        <begin position="1037"/>
        <end position="1048"/>
    </location>
</feature>
<feature type="domain" description="Nuclear condensin complex subunit 3 C-terminal" evidence="10">
    <location>
        <begin position="581"/>
        <end position="836"/>
    </location>
</feature>
<evidence type="ECO:0000256" key="8">
    <source>
        <dbReference type="SAM" id="Coils"/>
    </source>
</evidence>
<evidence type="ECO:0000256" key="2">
    <source>
        <dbReference type="ARBA" id="ARBA00006533"/>
    </source>
</evidence>
<evidence type="ECO:0000313" key="11">
    <source>
        <dbReference type="EMBL" id="CBY24344.1"/>
    </source>
</evidence>
<evidence type="ECO:0000256" key="6">
    <source>
        <dbReference type="ARBA" id="ARBA00023067"/>
    </source>
</evidence>
<name>E4XFJ8_OIKDI</name>
<dbReference type="GO" id="GO:0051301">
    <property type="term" value="P:cell division"/>
    <property type="evidence" value="ECO:0007669"/>
    <property type="project" value="UniProtKB-KW"/>
</dbReference>
<keyword evidence="8" id="KW-0175">Coiled coil</keyword>
<dbReference type="PANTHER" id="PTHR14418">
    <property type="entry name" value="CONDENSIN COMPLEX SUBUNIT 3-RELATED"/>
    <property type="match status" value="1"/>
</dbReference>
<dbReference type="OrthoDB" id="27187at2759"/>
<organism evidence="11">
    <name type="scientific">Oikopleura dioica</name>
    <name type="common">Tunicate</name>
    <dbReference type="NCBI Taxonomy" id="34765"/>
    <lineage>
        <taxon>Eukaryota</taxon>
        <taxon>Metazoa</taxon>
        <taxon>Chordata</taxon>
        <taxon>Tunicata</taxon>
        <taxon>Appendicularia</taxon>
        <taxon>Copelata</taxon>
        <taxon>Oikopleuridae</taxon>
        <taxon>Oikopleura</taxon>
    </lineage>
</organism>
<feature type="coiled-coil region" evidence="8">
    <location>
        <begin position="451"/>
        <end position="504"/>
    </location>
</feature>
<keyword evidence="7" id="KW-0131">Cell cycle</keyword>
<protein>
    <recommendedName>
        <fullName evidence="10">Nuclear condensin complex subunit 3 C-terminal domain-containing protein</fullName>
    </recommendedName>
</protein>
<keyword evidence="12" id="KW-1185">Reference proteome</keyword>
<keyword evidence="4" id="KW-0132">Cell division</keyword>
<dbReference type="PANTHER" id="PTHR14418:SF5">
    <property type="entry name" value="CONDENSIN COMPLEX SUBUNIT 3"/>
    <property type="match status" value="1"/>
</dbReference>
<dbReference type="InterPro" id="IPR016024">
    <property type="entry name" value="ARM-type_fold"/>
</dbReference>
<evidence type="ECO:0000313" key="12">
    <source>
        <dbReference type="Proteomes" id="UP000001307"/>
    </source>
</evidence>
<evidence type="ECO:0000256" key="7">
    <source>
        <dbReference type="ARBA" id="ARBA00023306"/>
    </source>
</evidence>
<evidence type="ECO:0000256" key="9">
    <source>
        <dbReference type="SAM" id="MobiDB-lite"/>
    </source>
</evidence>
<dbReference type="Pfam" id="PF12719">
    <property type="entry name" value="Cnd3"/>
    <property type="match status" value="1"/>
</dbReference>
<evidence type="ECO:0000256" key="4">
    <source>
        <dbReference type="ARBA" id="ARBA00022618"/>
    </source>
</evidence>
<dbReference type="InterPro" id="IPR025977">
    <property type="entry name" value="Cnd3_C"/>
</dbReference>
<evidence type="ECO:0000256" key="3">
    <source>
        <dbReference type="ARBA" id="ARBA00022454"/>
    </source>
</evidence>
<comment type="subcellular location">
    <subcellularLocation>
        <location evidence="1">Chromosome</location>
    </subcellularLocation>
</comment>
<comment type="similarity">
    <text evidence="2">Belongs to the CND3 (condensin subunit 3) family.</text>
</comment>
<evidence type="ECO:0000256" key="5">
    <source>
        <dbReference type="ARBA" id="ARBA00022776"/>
    </source>
</evidence>
<dbReference type="GO" id="GO:0000796">
    <property type="term" value="C:condensin complex"/>
    <property type="evidence" value="ECO:0007669"/>
    <property type="project" value="InterPro"/>
</dbReference>
<dbReference type="GO" id="GO:0007076">
    <property type="term" value="P:mitotic chromosome condensation"/>
    <property type="evidence" value="ECO:0007669"/>
    <property type="project" value="InterPro"/>
</dbReference>
<feature type="region of interest" description="Disordered" evidence="9">
    <location>
        <begin position="936"/>
        <end position="1054"/>
    </location>
</feature>
<keyword evidence="5" id="KW-0498">Mitosis</keyword>
<dbReference type="InterPro" id="IPR011989">
    <property type="entry name" value="ARM-like"/>
</dbReference>